<dbReference type="EMBL" id="SACJ01000002">
    <property type="protein sequence ID" value="RVT78240.1"/>
    <property type="molecule type" value="Genomic_DNA"/>
</dbReference>
<comment type="caution">
    <text evidence="2">The sequence shown here is derived from an EMBL/GenBank/DDBJ whole genome shotgun (WGS) entry which is preliminary data.</text>
</comment>
<organism evidence="2 3">
    <name type="scientific">Flavobacterium sufflavum</name>
    <dbReference type="NCBI Taxonomy" id="1921138"/>
    <lineage>
        <taxon>Bacteria</taxon>
        <taxon>Pseudomonadati</taxon>
        <taxon>Bacteroidota</taxon>
        <taxon>Flavobacteriia</taxon>
        <taxon>Flavobacteriales</taxon>
        <taxon>Flavobacteriaceae</taxon>
        <taxon>Flavobacterium</taxon>
    </lineage>
</organism>
<name>A0A3S2V6A6_9FLAO</name>
<dbReference type="InterPro" id="IPR024775">
    <property type="entry name" value="DinB-like"/>
</dbReference>
<dbReference type="Pfam" id="PF12867">
    <property type="entry name" value="DinB_2"/>
    <property type="match status" value="1"/>
</dbReference>
<dbReference type="RefSeq" id="WP_128193451.1">
    <property type="nucleotide sequence ID" value="NZ_SACJ01000002.1"/>
</dbReference>
<evidence type="ECO:0000313" key="2">
    <source>
        <dbReference type="EMBL" id="RVT78240.1"/>
    </source>
</evidence>
<protein>
    <submittedName>
        <fullName evidence="2">DinB family protein</fullName>
    </submittedName>
</protein>
<dbReference type="Gene3D" id="1.20.120.450">
    <property type="entry name" value="dinb family like domain"/>
    <property type="match status" value="1"/>
</dbReference>
<sequence length="164" mass="19103">MLNFIENLLIRIKVQQVFETTIKSRNMILEMLQNYTLEQLNKIPPGFNNNLIWNIGHIIVAQQVLVYKLSALPMMIADEMVEKYKNGSRPKRDVTETELEEIKKLLLSTINKTTADYNNGIFKTYNEYTTSIGFNLKNVEEAIAYNNFHEGLHIGIMMTLRKFI</sequence>
<reference evidence="2 3" key="1">
    <citation type="submission" date="2019-01" db="EMBL/GenBank/DDBJ databases">
        <authorList>
            <person name="Chen W.-M."/>
        </authorList>
    </citation>
    <scope>NUCLEOTIDE SEQUENCE [LARGE SCALE GENOMIC DNA]</scope>
    <source>
        <strain evidence="2 3">BBQ-12</strain>
    </source>
</reference>
<gene>
    <name evidence="2" type="ORF">EOD40_03095</name>
</gene>
<dbReference type="AlphaFoldDB" id="A0A3S2V6A6"/>
<accession>A0A3S2V6A6</accession>
<dbReference type="InterPro" id="IPR034660">
    <property type="entry name" value="DinB/YfiT-like"/>
</dbReference>
<evidence type="ECO:0000313" key="3">
    <source>
        <dbReference type="Proteomes" id="UP000285211"/>
    </source>
</evidence>
<dbReference type="SUPFAM" id="SSF109854">
    <property type="entry name" value="DinB/YfiT-like putative metalloenzymes"/>
    <property type="match status" value="1"/>
</dbReference>
<keyword evidence="3" id="KW-1185">Reference proteome</keyword>
<dbReference type="OrthoDB" id="4295522at2"/>
<proteinExistence type="predicted"/>
<evidence type="ECO:0000259" key="1">
    <source>
        <dbReference type="Pfam" id="PF12867"/>
    </source>
</evidence>
<dbReference type="Proteomes" id="UP000285211">
    <property type="component" value="Unassembled WGS sequence"/>
</dbReference>
<feature type="domain" description="DinB-like" evidence="1">
    <location>
        <begin position="23"/>
        <end position="157"/>
    </location>
</feature>